<keyword evidence="2" id="KW-1185">Reference proteome</keyword>
<reference evidence="1 2" key="1">
    <citation type="journal article" date="2021" name="Nat. Commun.">
        <title>Genetic determinants of endophytism in the Arabidopsis root mycobiome.</title>
        <authorList>
            <person name="Mesny F."/>
            <person name="Miyauchi S."/>
            <person name="Thiergart T."/>
            <person name="Pickel B."/>
            <person name="Atanasova L."/>
            <person name="Karlsson M."/>
            <person name="Huettel B."/>
            <person name="Barry K.W."/>
            <person name="Haridas S."/>
            <person name="Chen C."/>
            <person name="Bauer D."/>
            <person name="Andreopoulos W."/>
            <person name="Pangilinan J."/>
            <person name="LaButti K."/>
            <person name="Riley R."/>
            <person name="Lipzen A."/>
            <person name="Clum A."/>
            <person name="Drula E."/>
            <person name="Henrissat B."/>
            <person name="Kohler A."/>
            <person name="Grigoriev I.V."/>
            <person name="Martin F.M."/>
            <person name="Hacquard S."/>
        </authorList>
    </citation>
    <scope>NUCLEOTIDE SEQUENCE [LARGE SCALE GENOMIC DNA]</scope>
    <source>
        <strain evidence="1 2">MPI-SDFR-AT-0079</strain>
    </source>
</reference>
<organism evidence="1 2">
    <name type="scientific">Chaetomium tenue</name>
    <dbReference type="NCBI Taxonomy" id="1854479"/>
    <lineage>
        <taxon>Eukaryota</taxon>
        <taxon>Fungi</taxon>
        <taxon>Dikarya</taxon>
        <taxon>Ascomycota</taxon>
        <taxon>Pezizomycotina</taxon>
        <taxon>Sordariomycetes</taxon>
        <taxon>Sordariomycetidae</taxon>
        <taxon>Sordariales</taxon>
        <taxon>Chaetomiaceae</taxon>
        <taxon>Chaetomium</taxon>
    </lineage>
</organism>
<dbReference type="EMBL" id="JAGIZQ010000004">
    <property type="protein sequence ID" value="KAH6632144.1"/>
    <property type="molecule type" value="Genomic_DNA"/>
</dbReference>
<protein>
    <submittedName>
        <fullName evidence="1">Uncharacterized protein</fullName>
    </submittedName>
</protein>
<evidence type="ECO:0000313" key="1">
    <source>
        <dbReference type="EMBL" id="KAH6632144.1"/>
    </source>
</evidence>
<dbReference type="Proteomes" id="UP000724584">
    <property type="component" value="Unassembled WGS sequence"/>
</dbReference>
<gene>
    <name evidence="1" type="ORF">F5144DRAFT_649634</name>
</gene>
<name>A0ACB7P9K5_9PEZI</name>
<evidence type="ECO:0000313" key="2">
    <source>
        <dbReference type="Proteomes" id="UP000724584"/>
    </source>
</evidence>
<proteinExistence type="predicted"/>
<comment type="caution">
    <text evidence="1">The sequence shown here is derived from an EMBL/GenBank/DDBJ whole genome shotgun (WGS) entry which is preliminary data.</text>
</comment>
<sequence length="474" mass="51989">MRRGRTFTQALVMHCSVLTPTFLITATIMFGPEFVWPFVSAAVRAVLIVQTTLAVVAGLYFAFTMAPAIYRRCRRFLCRLGSRIGSSLVSWMFARRVQSWPFLMTLFRFCASVVGYPFAESWDPQLCVSPTSVGSTEAGAPFTILGRPGSSVQMMRMYRNSGRAGYLRGIVVVFSDGTEMQAGVRQDEFSEFTLSNDERITGMTLWAYYPPARTFFSFWRKATDASAVRVGRIDITTSQRSWSYGMDGTAKLSSKEVNVGSGLLVGFQGRAGNDMDQISPIFLKPLSTSVVENIVFEQTPDPEGLRLTTLREGSALWNGTDYTWNFSGSDIRDASTTFSAGLNSAFSVSSTFTASLPRVADTGVGATWAQGTTQNYDQHSGSATQLTWSTAISMSADNPAVFCLAMVWEGRVNLRWSGVQTVMADGVTASFPTSGMLSHVTYGKVETIYSSSSLSRLAVVYSFSRTATRVWTRG</sequence>
<accession>A0ACB7P9K5</accession>